<comment type="caution">
    <text evidence="3">The sequence shown here is derived from an EMBL/GenBank/DDBJ whole genome shotgun (WGS) entry which is preliminary data.</text>
</comment>
<reference evidence="3 4" key="1">
    <citation type="submission" date="2015-04" db="EMBL/GenBank/DDBJ databases">
        <authorList>
            <person name="Heijne W.H."/>
            <person name="Fedorova N.D."/>
            <person name="Nierman W.C."/>
            <person name="Vollebregt A.W."/>
            <person name="Zhao Z."/>
            <person name="Wu L."/>
            <person name="Kumar M."/>
            <person name="Stam H."/>
            <person name="van den Berg M.A."/>
            <person name="Pel H.J."/>
        </authorList>
    </citation>
    <scope>NUCLEOTIDE SEQUENCE [LARGE SCALE GENOMIC DNA]</scope>
    <source>
        <strain evidence="3 4">CBS 393.64</strain>
    </source>
</reference>
<name>A0A0F4YXR8_RASE3</name>
<proteinExistence type="predicted"/>
<feature type="region of interest" description="Disordered" evidence="2">
    <location>
        <begin position="311"/>
        <end position="508"/>
    </location>
</feature>
<keyword evidence="4" id="KW-1185">Reference proteome</keyword>
<evidence type="ECO:0000256" key="2">
    <source>
        <dbReference type="SAM" id="MobiDB-lite"/>
    </source>
</evidence>
<dbReference type="AlphaFoldDB" id="A0A0F4YXR8"/>
<feature type="coiled-coil region" evidence="1">
    <location>
        <begin position="58"/>
        <end position="263"/>
    </location>
</feature>
<feature type="compositionally biased region" description="Basic and acidic residues" evidence="2">
    <location>
        <begin position="449"/>
        <end position="470"/>
    </location>
</feature>
<keyword evidence="1" id="KW-0175">Coiled coil</keyword>
<accession>A0A0F4YXR8</accession>
<feature type="compositionally biased region" description="Polar residues" evidence="2">
    <location>
        <begin position="316"/>
        <end position="328"/>
    </location>
</feature>
<dbReference type="GeneID" id="25315973"/>
<feature type="compositionally biased region" description="Polar residues" evidence="2">
    <location>
        <begin position="378"/>
        <end position="387"/>
    </location>
</feature>
<dbReference type="EMBL" id="LASV01000143">
    <property type="protein sequence ID" value="KKA22418.1"/>
    <property type="molecule type" value="Genomic_DNA"/>
</dbReference>
<dbReference type="Proteomes" id="UP000053958">
    <property type="component" value="Unassembled WGS sequence"/>
</dbReference>
<evidence type="ECO:0000256" key="1">
    <source>
        <dbReference type="SAM" id="Coils"/>
    </source>
</evidence>
<gene>
    <name evidence="3" type="ORF">T310_3624</name>
</gene>
<dbReference type="RefSeq" id="XP_013329030.1">
    <property type="nucleotide sequence ID" value="XM_013473576.1"/>
</dbReference>
<evidence type="ECO:0000313" key="4">
    <source>
        <dbReference type="Proteomes" id="UP000053958"/>
    </source>
</evidence>
<evidence type="ECO:0000313" key="3">
    <source>
        <dbReference type="EMBL" id="KKA22418.1"/>
    </source>
</evidence>
<protein>
    <submittedName>
        <fullName evidence="3">Uncharacterized protein</fullName>
    </submittedName>
</protein>
<sequence>MALLCPDESCPAPEYELSLRTAQLENVFEKTLAQVRQLFDSESTRIVKVNRLLLEADNDHLRMRCQQADKEISELVEAESDLRQRLLEAHHEISDLKTALRTNSRTVQDLKNEIASQNRKLLEYETVLAEKLSLAKELSDLRSEVDRLRSQNISHQTLLSEKLSLERQLNSLEIQMENERRAFERARLNDSKQMEEEMKVRSQLEKIQTEMAKEISERRRLERENRERAIEWEGQKKLLEDKLEALRKKLRSTKDRLKEAQNESQKPRIVLTKDKTSETGPRVQSISLSRATSGFDPDMTIATPGAVHVTEKVKRSSTLPGDKSSFSITPYLRRTNAAPDSPAGLTDDEEERYESQQVLNRDIDSHDNSNVESEAGHTKSTITSTLRHSTDHDEVRTLNEFPGTKSTEAPVEFSKQSEGIEPIIPTASVNAMSTQGRQKQKKRKLLGSQREKTLFDEEDDKPERGRKDKSLATGQNSAINHPQLFGVSSRGFGGTTEFSPLKRDKRPV</sequence>
<dbReference type="OrthoDB" id="20105at2759"/>
<dbReference type="STRING" id="1408163.A0A0F4YXR8"/>
<feature type="compositionally biased region" description="Basic and acidic residues" evidence="2">
    <location>
        <begin position="388"/>
        <end position="397"/>
    </location>
</feature>
<organism evidence="3 4">
    <name type="scientific">Rasamsonia emersonii (strain ATCC 16479 / CBS 393.64 / IMI 116815)</name>
    <dbReference type="NCBI Taxonomy" id="1408163"/>
    <lineage>
        <taxon>Eukaryota</taxon>
        <taxon>Fungi</taxon>
        <taxon>Dikarya</taxon>
        <taxon>Ascomycota</taxon>
        <taxon>Pezizomycotina</taxon>
        <taxon>Eurotiomycetes</taxon>
        <taxon>Eurotiomycetidae</taxon>
        <taxon>Eurotiales</taxon>
        <taxon>Trichocomaceae</taxon>
        <taxon>Rasamsonia</taxon>
    </lineage>
</organism>
<feature type="compositionally biased region" description="Basic and acidic residues" evidence="2">
    <location>
        <begin position="361"/>
        <end position="377"/>
    </location>
</feature>